<organism evidence="2 3">
    <name type="scientific">Pseudomonas syringae pv. aceris</name>
    <dbReference type="NCBI Taxonomy" id="199198"/>
    <lineage>
        <taxon>Bacteria</taxon>
        <taxon>Pseudomonadati</taxon>
        <taxon>Pseudomonadota</taxon>
        <taxon>Gammaproteobacteria</taxon>
        <taxon>Pseudomonadales</taxon>
        <taxon>Pseudomonadaceae</taxon>
        <taxon>Pseudomonas</taxon>
        <taxon>Pseudomonas syringae</taxon>
    </lineage>
</organism>
<sequence>MNRTGRTLVLGCLLLVYPLLATAGGNSLLVPAMGRCTLNTQPENLPAALEACQQAAKGGDAQAQYELGEFYYEGKNAPRDLPQALNYFEQASLQGHAQAQYQLGLMFSRGEGVQANNIQAYIVLKMAAVNGSEEALCRQRCRVTSSKWPLRYWGRFSANTCLNCRPPKGAVLSLRCPDQESFRAVAMHTCNAYFSGIGMGNGITLLVPRASLIFGVPMRSTSSMRTIECIGTKLRTTPSNWALSFSSLGSTTTVVRSPKTNSSTSRKPHRSLW</sequence>
<gene>
    <name evidence="2" type="ORF">ALO91_01991</name>
</gene>
<name>A0A0P9HFT4_PSESX</name>
<dbReference type="PANTHER" id="PTHR11102:SF160">
    <property type="entry name" value="ERAD-ASSOCIATED E3 UBIQUITIN-PROTEIN LIGASE COMPONENT HRD3"/>
    <property type="match status" value="1"/>
</dbReference>
<feature type="compositionally biased region" description="Polar residues" evidence="1">
    <location>
        <begin position="254"/>
        <end position="265"/>
    </location>
</feature>
<comment type="caution">
    <text evidence="2">The sequence shown here is derived from an EMBL/GenBank/DDBJ whole genome shotgun (WGS) entry which is preliminary data.</text>
</comment>
<evidence type="ECO:0000313" key="3">
    <source>
        <dbReference type="Proteomes" id="UP000050297"/>
    </source>
</evidence>
<dbReference type="SMART" id="SM00671">
    <property type="entry name" value="SEL1"/>
    <property type="match status" value="2"/>
</dbReference>
<dbReference type="InterPro" id="IPR006597">
    <property type="entry name" value="Sel1-like"/>
</dbReference>
<evidence type="ECO:0000313" key="2">
    <source>
        <dbReference type="EMBL" id="KPW10769.1"/>
    </source>
</evidence>
<dbReference type="Gene3D" id="1.25.40.10">
    <property type="entry name" value="Tetratricopeptide repeat domain"/>
    <property type="match status" value="1"/>
</dbReference>
<evidence type="ECO:0000256" key="1">
    <source>
        <dbReference type="SAM" id="MobiDB-lite"/>
    </source>
</evidence>
<dbReference type="AlphaFoldDB" id="A0A0P9HFT4"/>
<reference evidence="2 3" key="1">
    <citation type="submission" date="2015-09" db="EMBL/GenBank/DDBJ databases">
        <title>Genome announcement of multiple Pseudomonas syringae strains.</title>
        <authorList>
            <person name="Thakur S."/>
            <person name="Wang P.W."/>
            <person name="Gong Y."/>
            <person name="Weir B.S."/>
            <person name="Guttman D.S."/>
        </authorList>
    </citation>
    <scope>NUCLEOTIDE SEQUENCE [LARGE SCALE GENOMIC DNA]</scope>
    <source>
        <strain evidence="2 3">ICMP2802</strain>
    </source>
</reference>
<dbReference type="InterPro" id="IPR011990">
    <property type="entry name" value="TPR-like_helical_dom_sf"/>
</dbReference>
<dbReference type="SUPFAM" id="SSF81901">
    <property type="entry name" value="HCP-like"/>
    <property type="match status" value="1"/>
</dbReference>
<protein>
    <submittedName>
        <fullName evidence="2">Sel1-like repeat protein</fullName>
    </submittedName>
</protein>
<dbReference type="Pfam" id="PF08238">
    <property type="entry name" value="Sel1"/>
    <property type="match status" value="2"/>
</dbReference>
<dbReference type="PANTHER" id="PTHR11102">
    <property type="entry name" value="SEL-1-LIKE PROTEIN"/>
    <property type="match status" value="1"/>
</dbReference>
<proteinExistence type="predicted"/>
<dbReference type="InterPro" id="IPR050767">
    <property type="entry name" value="Sel1_AlgK"/>
</dbReference>
<dbReference type="EMBL" id="LJPM01000542">
    <property type="protein sequence ID" value="KPW10769.1"/>
    <property type="molecule type" value="Genomic_DNA"/>
</dbReference>
<feature type="region of interest" description="Disordered" evidence="1">
    <location>
        <begin position="254"/>
        <end position="273"/>
    </location>
</feature>
<accession>A0A0P9HFT4</accession>
<dbReference type="Proteomes" id="UP000050297">
    <property type="component" value="Unassembled WGS sequence"/>
</dbReference>